<evidence type="ECO:0000256" key="1">
    <source>
        <dbReference type="SAM" id="MobiDB-lite"/>
    </source>
</evidence>
<dbReference type="NCBIfam" id="TIGR01451">
    <property type="entry name" value="B_ant_repeat"/>
    <property type="match status" value="1"/>
</dbReference>
<accession>A0A1I2XH86</accession>
<dbReference type="PANTHER" id="PTHR35580:SF1">
    <property type="entry name" value="PHYTASE-LIKE DOMAIN-CONTAINING PROTEIN"/>
    <property type="match status" value="1"/>
</dbReference>
<proteinExistence type="predicted"/>
<dbReference type="Pfam" id="PF25778">
    <property type="entry name" value="DUF7948"/>
    <property type="match status" value="1"/>
</dbReference>
<dbReference type="RefSeq" id="WP_092794402.1">
    <property type="nucleotide sequence ID" value="NZ_FOPC01000019.1"/>
</dbReference>
<name>A0A1I2XH86_9BACT</name>
<feature type="domain" description="DUF7507" evidence="2">
    <location>
        <begin position="806"/>
        <end position="901"/>
    </location>
</feature>
<dbReference type="InterPro" id="IPR047589">
    <property type="entry name" value="DUF11_rpt"/>
</dbReference>
<dbReference type="InterPro" id="IPR052918">
    <property type="entry name" value="Motility_Chemotaxis_Reg"/>
</dbReference>
<dbReference type="PANTHER" id="PTHR35580">
    <property type="entry name" value="CELL SURFACE GLYCOPROTEIN (S-LAYER PROTEIN)-LIKE PROTEIN"/>
    <property type="match status" value="1"/>
</dbReference>
<feature type="region of interest" description="Disordered" evidence="1">
    <location>
        <begin position="1012"/>
        <end position="1041"/>
    </location>
</feature>
<dbReference type="Proteomes" id="UP000199642">
    <property type="component" value="Unassembled WGS sequence"/>
</dbReference>
<keyword evidence="5" id="KW-1185">Reference proteome</keyword>
<dbReference type="AlphaFoldDB" id="A0A1I2XH86"/>
<gene>
    <name evidence="4" type="ORF">SAMN04487988_1191</name>
</gene>
<dbReference type="STRING" id="435880.SAMN04487988_1191"/>
<dbReference type="InterPro" id="IPR057708">
    <property type="entry name" value="DUF7948"/>
</dbReference>
<sequence length="1041" mass="112023">MKFSLPEPHSTHSFLKSGKLFSPLAFSKISFFLCFSIFFQFSISASGGTLGYIDSWNVGSVTSTPNTVILNSEEKIDKPKINYKDNDLFFQPNIPILSNRSSYDGELNHLKKNLKNLSNFSGDLYSGKDKNYEKSGKYYSFVKNSGQVLYTNGEDANDVLFYLRLAEYDVYFFKSHISYIFRNSVKGIDQIERVDFKFLNAHAKLQLIPVGKAINSSYYYTENRKEGLEAKNFKSVKYQNIYEGVDLHFYLDEKNQLKYDFIIEDTNSIEKIEWVIEGAKDVFLDDKNELKIATSFGFFNHQAPFTYQKNEKNRITEVISSFQQRSENIIGFNIGSFNPNLHLIIDPTISYATYYGKANNERALTVATDGTNVFLAGRSNSNNLPVTSGLYTYNNNFDGFIASFNATGTLNWSTYYGGGNDDQVNHMRYLDGNLYLVGTSQGNGFPVTFGTYKNGKDVSVVKLNSTNGTRVWATLIGGNGNEEGRSIDVNATDLVLTGYTESVDFVPISNAFQSVASSSGDAFITQMNISDGTTDWSTYYGAGGIDQATGVAIDNDGEVYILGTTSDGSFPVTSGAHQTTFGGNTDAFLLKFSSSGVRSWATFYGGTQNDVGGPSSATLQNDHGKGIDVDANDNVYIIGTTLSTNNIASVGAYQTVKKNANDMFISRFNESGIRLWGTYYGGNSNDDGVDVELSSECAIIYFVGDVQSTDLVTSDDAPQKLYGGGSYDGVIGGLDINGNLIYTTYYGGSDVDYIRDIGSDGDRTVISGFTQSNNLPLAGASYQSSRNNNEDGYFVVYTGCAGQAPTPSIAVVKTASVGGTGAAGDVITYTFTVTNNGYVTLSGVEIDDALTASVNLPVTPATLAPGATGTATATYTITQADINAGGITNQATATGSYTDGNGDPQTTDDLSDHTSNNEDNPTFVPLTQTPDLTIAKSITAGGTYDAVGDLVEYSYLITNSGNVVLAGPFTVTDDKIATIAPVDGPLAPGASVTVTATYTITQEDLNAGSVTNTASASTTYGDNTVTSDTDDKTANADQTPA</sequence>
<organism evidence="4 5">
    <name type="scientific">Algoriphagus hitonicola</name>
    <dbReference type="NCBI Taxonomy" id="435880"/>
    <lineage>
        <taxon>Bacteria</taxon>
        <taxon>Pseudomonadati</taxon>
        <taxon>Bacteroidota</taxon>
        <taxon>Cytophagia</taxon>
        <taxon>Cytophagales</taxon>
        <taxon>Cyclobacteriaceae</taxon>
        <taxon>Algoriphagus</taxon>
    </lineage>
</organism>
<feature type="domain" description="DUF7948" evidence="3">
    <location>
        <begin position="141"/>
        <end position="348"/>
    </location>
</feature>
<feature type="non-terminal residue" evidence="4">
    <location>
        <position position="1041"/>
    </location>
</feature>
<dbReference type="Pfam" id="PF24346">
    <property type="entry name" value="DUF7507"/>
    <property type="match status" value="2"/>
</dbReference>
<dbReference type="Pfam" id="PF06739">
    <property type="entry name" value="SBBP"/>
    <property type="match status" value="1"/>
</dbReference>
<feature type="region of interest" description="Disordered" evidence="1">
    <location>
        <begin position="893"/>
        <end position="921"/>
    </location>
</feature>
<dbReference type="InterPro" id="IPR011047">
    <property type="entry name" value="Quinoprotein_ADH-like_sf"/>
</dbReference>
<evidence type="ECO:0000259" key="3">
    <source>
        <dbReference type="Pfam" id="PF25778"/>
    </source>
</evidence>
<feature type="compositionally biased region" description="Polar residues" evidence="1">
    <location>
        <begin position="893"/>
        <end position="909"/>
    </location>
</feature>
<dbReference type="InterPro" id="IPR010620">
    <property type="entry name" value="SBBP_repeat"/>
</dbReference>
<dbReference type="OrthoDB" id="1652165at2"/>
<reference evidence="5" key="1">
    <citation type="submission" date="2016-10" db="EMBL/GenBank/DDBJ databases">
        <authorList>
            <person name="Varghese N."/>
            <person name="Submissions S."/>
        </authorList>
    </citation>
    <scope>NUCLEOTIDE SEQUENCE [LARGE SCALE GENOMIC DNA]</scope>
    <source>
        <strain evidence="5">DSM 19315</strain>
    </source>
</reference>
<dbReference type="EMBL" id="FOPC01000019">
    <property type="protein sequence ID" value="SFH12795.1"/>
    <property type="molecule type" value="Genomic_DNA"/>
</dbReference>
<protein>
    <submittedName>
        <fullName evidence="4">Conserved repeat domain-containing protein</fullName>
    </submittedName>
</protein>
<dbReference type="SUPFAM" id="SSF50998">
    <property type="entry name" value="Quinoprotein alcohol dehydrogenase-like"/>
    <property type="match status" value="1"/>
</dbReference>
<feature type="compositionally biased region" description="Polar residues" evidence="1">
    <location>
        <begin position="1012"/>
        <end position="1027"/>
    </location>
</feature>
<evidence type="ECO:0000313" key="5">
    <source>
        <dbReference type="Proteomes" id="UP000199642"/>
    </source>
</evidence>
<feature type="domain" description="DUF7507" evidence="2">
    <location>
        <begin position="929"/>
        <end position="1027"/>
    </location>
</feature>
<evidence type="ECO:0000313" key="4">
    <source>
        <dbReference type="EMBL" id="SFH12795.1"/>
    </source>
</evidence>
<dbReference type="InterPro" id="IPR055354">
    <property type="entry name" value="DUF7507"/>
</dbReference>
<evidence type="ECO:0000259" key="2">
    <source>
        <dbReference type="Pfam" id="PF24346"/>
    </source>
</evidence>